<feature type="non-terminal residue" evidence="3">
    <location>
        <position position="1"/>
    </location>
</feature>
<dbReference type="SUPFAM" id="SSF53383">
    <property type="entry name" value="PLP-dependent transferases"/>
    <property type="match status" value="1"/>
</dbReference>
<dbReference type="EMBL" id="NIXT01003898">
    <property type="protein sequence ID" value="OXE28856.1"/>
    <property type="molecule type" value="Genomic_DNA"/>
</dbReference>
<dbReference type="PANTHER" id="PTHR43586:SF21">
    <property type="entry name" value="PYRIDOXAL PHOSPHATE (PLP)-DEPENDENT ASPARTATE AMINOTRANSFERASE SUPERFAMILY"/>
    <property type="match status" value="1"/>
</dbReference>
<feature type="non-terminal residue" evidence="3">
    <location>
        <position position="98"/>
    </location>
</feature>
<gene>
    <name evidence="3" type="ORF">CA163_31700</name>
</gene>
<dbReference type="AlphaFoldDB" id="A0A227J1A3"/>
<evidence type="ECO:0000313" key="4">
    <source>
        <dbReference type="Proteomes" id="UP000214596"/>
    </source>
</evidence>
<dbReference type="InterPro" id="IPR015424">
    <property type="entry name" value="PyrdxlP-dep_Trfase"/>
</dbReference>
<accession>A0A227J1A3</accession>
<protein>
    <submittedName>
        <fullName evidence="3">Cysteine desulfurase-like protein</fullName>
    </submittedName>
</protein>
<dbReference type="PANTHER" id="PTHR43586">
    <property type="entry name" value="CYSTEINE DESULFURASE"/>
    <property type="match status" value="1"/>
</dbReference>
<sequence>AEDKGAKVHQVRINKADCTLDLEHLQSLLSEKTRLVAVTYASNTTGSIVDIQRVVEMAHGVGAQVYVDAVHYAPHHLVDVQALGCDFLACSAYKFFGP</sequence>
<reference evidence="3 4" key="1">
    <citation type="journal article" date="2017" name="Appl. Environ. Microbiol.">
        <title>Parallel evolution of two clades of a major Atlantic endemic Vibrio parahaemolyticus pathogen lineage by independent acquisition of related pathogenicity islands.</title>
        <authorList>
            <person name="Xu F."/>
            <person name="Gonzalez-Escalona N."/>
            <person name="Drees K.P."/>
            <person name="Sebra R.P."/>
            <person name="Cooper V.S."/>
            <person name="Jones S.H."/>
            <person name="Whistler C.A."/>
        </authorList>
    </citation>
    <scope>NUCLEOTIDE SEQUENCE [LARGE SCALE GENOMIC DNA]</scope>
    <source>
        <strain evidence="3 4">MAVP-3</strain>
    </source>
</reference>
<proteinExistence type="predicted"/>
<name>A0A227J1A3_VIBPH</name>
<dbReference type="Gene3D" id="3.40.640.10">
    <property type="entry name" value="Type I PLP-dependent aspartate aminotransferase-like (Major domain)"/>
    <property type="match status" value="1"/>
</dbReference>
<comment type="caution">
    <text evidence="3">The sequence shown here is derived from an EMBL/GenBank/DDBJ whole genome shotgun (WGS) entry which is preliminary data.</text>
</comment>
<evidence type="ECO:0000313" key="3">
    <source>
        <dbReference type="EMBL" id="OXE28856.1"/>
    </source>
</evidence>
<evidence type="ECO:0000259" key="2">
    <source>
        <dbReference type="Pfam" id="PF00266"/>
    </source>
</evidence>
<dbReference type="Pfam" id="PF00266">
    <property type="entry name" value="Aminotran_5"/>
    <property type="match status" value="1"/>
</dbReference>
<feature type="domain" description="Aminotransferase class V" evidence="2">
    <location>
        <begin position="2"/>
        <end position="98"/>
    </location>
</feature>
<dbReference type="Proteomes" id="UP000214596">
    <property type="component" value="Unassembled WGS sequence"/>
</dbReference>
<dbReference type="InterPro" id="IPR015421">
    <property type="entry name" value="PyrdxlP-dep_Trfase_major"/>
</dbReference>
<evidence type="ECO:0000256" key="1">
    <source>
        <dbReference type="ARBA" id="ARBA00022898"/>
    </source>
</evidence>
<organism evidence="3 4">
    <name type="scientific">Vibrio parahaemolyticus</name>
    <dbReference type="NCBI Taxonomy" id="670"/>
    <lineage>
        <taxon>Bacteria</taxon>
        <taxon>Pseudomonadati</taxon>
        <taxon>Pseudomonadota</taxon>
        <taxon>Gammaproteobacteria</taxon>
        <taxon>Vibrionales</taxon>
        <taxon>Vibrionaceae</taxon>
        <taxon>Vibrio</taxon>
    </lineage>
</organism>
<dbReference type="InterPro" id="IPR000192">
    <property type="entry name" value="Aminotrans_V_dom"/>
</dbReference>
<keyword evidence="1" id="KW-0663">Pyridoxal phosphate</keyword>